<evidence type="ECO:0000313" key="1">
    <source>
        <dbReference type="EMBL" id="KAH3810315.1"/>
    </source>
</evidence>
<dbReference type="EMBL" id="JAIWYP010000006">
    <property type="protein sequence ID" value="KAH3810315.1"/>
    <property type="molecule type" value="Genomic_DNA"/>
</dbReference>
<dbReference type="Gene3D" id="3.40.50.10140">
    <property type="entry name" value="Toll/interleukin-1 receptor homology (TIR) domain"/>
    <property type="match status" value="1"/>
</dbReference>
<gene>
    <name evidence="1" type="ORF">DPMN_138705</name>
</gene>
<evidence type="ECO:0000313" key="2">
    <source>
        <dbReference type="Proteomes" id="UP000828390"/>
    </source>
</evidence>
<proteinExistence type="predicted"/>
<keyword evidence="2" id="KW-1185">Reference proteome</keyword>
<accession>A0A9D4G853</accession>
<dbReference type="InterPro" id="IPR035897">
    <property type="entry name" value="Toll_tir_struct_dom_sf"/>
</dbReference>
<dbReference type="Proteomes" id="UP000828390">
    <property type="component" value="Unassembled WGS sequence"/>
</dbReference>
<comment type="caution">
    <text evidence="1">The sequence shown here is derived from an EMBL/GenBank/DDBJ whole genome shotgun (WGS) entry which is preliminary data.</text>
</comment>
<dbReference type="AlphaFoldDB" id="A0A9D4G853"/>
<reference evidence="1" key="2">
    <citation type="submission" date="2020-11" db="EMBL/GenBank/DDBJ databases">
        <authorList>
            <person name="McCartney M.A."/>
            <person name="Auch B."/>
            <person name="Kono T."/>
            <person name="Mallez S."/>
            <person name="Becker A."/>
            <person name="Gohl D.M."/>
            <person name="Silverstein K.A.T."/>
            <person name="Koren S."/>
            <person name="Bechman K.B."/>
            <person name="Herman A."/>
            <person name="Abrahante J.E."/>
            <person name="Garbe J."/>
        </authorList>
    </citation>
    <scope>NUCLEOTIDE SEQUENCE</scope>
    <source>
        <strain evidence="1">Duluth1</strain>
        <tissue evidence="1">Whole animal</tissue>
    </source>
</reference>
<feature type="non-terminal residue" evidence="1">
    <location>
        <position position="189"/>
    </location>
</feature>
<sequence length="189" mass="21952">DKYEYHVFLYHSDDDGEKAEYIRQNFKERNYYVFISADITPRTETINTTAALFEKSAAVHFLYTENLLHDNWALRFLINLIEDGKNILCLEIDDFRPPKGIEAIKGAQCDNEANHFEASTDGVNIDDKKLIDLRECRTLNILGTGSVSRKLKFQLKMIRRENKRISGPFFKTGSPSRDLKVRTKLKKKT</sequence>
<name>A0A9D4G853_DREPO</name>
<organism evidence="1 2">
    <name type="scientific">Dreissena polymorpha</name>
    <name type="common">Zebra mussel</name>
    <name type="synonym">Mytilus polymorpha</name>
    <dbReference type="NCBI Taxonomy" id="45954"/>
    <lineage>
        <taxon>Eukaryota</taxon>
        <taxon>Metazoa</taxon>
        <taxon>Spiralia</taxon>
        <taxon>Lophotrochozoa</taxon>
        <taxon>Mollusca</taxon>
        <taxon>Bivalvia</taxon>
        <taxon>Autobranchia</taxon>
        <taxon>Heteroconchia</taxon>
        <taxon>Euheterodonta</taxon>
        <taxon>Imparidentia</taxon>
        <taxon>Neoheterodontei</taxon>
        <taxon>Myida</taxon>
        <taxon>Dreissenoidea</taxon>
        <taxon>Dreissenidae</taxon>
        <taxon>Dreissena</taxon>
    </lineage>
</organism>
<protein>
    <submittedName>
        <fullName evidence="1">Uncharacterized protein</fullName>
    </submittedName>
</protein>
<dbReference type="SUPFAM" id="SSF52200">
    <property type="entry name" value="Toll/Interleukin receptor TIR domain"/>
    <property type="match status" value="1"/>
</dbReference>
<reference evidence="1" key="1">
    <citation type="journal article" date="2019" name="bioRxiv">
        <title>The Genome of the Zebra Mussel, Dreissena polymorpha: A Resource for Invasive Species Research.</title>
        <authorList>
            <person name="McCartney M.A."/>
            <person name="Auch B."/>
            <person name="Kono T."/>
            <person name="Mallez S."/>
            <person name="Zhang Y."/>
            <person name="Obille A."/>
            <person name="Becker A."/>
            <person name="Abrahante J.E."/>
            <person name="Garbe J."/>
            <person name="Badalamenti J.P."/>
            <person name="Herman A."/>
            <person name="Mangelson H."/>
            <person name="Liachko I."/>
            <person name="Sullivan S."/>
            <person name="Sone E.D."/>
            <person name="Koren S."/>
            <person name="Silverstein K.A.T."/>
            <person name="Beckman K.B."/>
            <person name="Gohl D.M."/>
        </authorList>
    </citation>
    <scope>NUCLEOTIDE SEQUENCE</scope>
    <source>
        <strain evidence="1">Duluth1</strain>
        <tissue evidence="1">Whole animal</tissue>
    </source>
</reference>